<dbReference type="EMBL" id="WQRF01000004">
    <property type="protein sequence ID" value="MVT00095.1"/>
    <property type="molecule type" value="Genomic_DNA"/>
</dbReference>
<keyword evidence="2" id="KW-0804">Transcription</keyword>
<accession>A0A7X3FSU0</accession>
<evidence type="ECO:0000313" key="5">
    <source>
        <dbReference type="Proteomes" id="UP000438106"/>
    </source>
</evidence>
<dbReference type="Gene3D" id="1.10.10.10">
    <property type="entry name" value="Winged helix-like DNA-binding domain superfamily/Winged helix DNA-binding domain"/>
    <property type="match status" value="1"/>
</dbReference>
<comment type="caution">
    <text evidence="4">The sequence shown here is derived from an EMBL/GenBank/DDBJ whole genome shotgun (WGS) entry which is preliminary data.</text>
</comment>
<protein>
    <recommendedName>
        <fullName evidence="3">Bacterial transcriptional activator domain-containing protein</fullName>
    </recommendedName>
</protein>
<dbReference type="GO" id="GO:0006355">
    <property type="term" value="P:regulation of DNA-templated transcription"/>
    <property type="evidence" value="ECO:0007669"/>
    <property type="project" value="TreeGrafter"/>
</dbReference>
<feature type="domain" description="Bacterial transcriptional activator" evidence="3">
    <location>
        <begin position="144"/>
        <end position="282"/>
    </location>
</feature>
<organism evidence="4 5">
    <name type="scientific">Devosia marina</name>
    <dbReference type="NCBI Taxonomy" id="2683198"/>
    <lineage>
        <taxon>Bacteria</taxon>
        <taxon>Pseudomonadati</taxon>
        <taxon>Pseudomonadota</taxon>
        <taxon>Alphaproteobacteria</taxon>
        <taxon>Hyphomicrobiales</taxon>
        <taxon>Devosiaceae</taxon>
        <taxon>Devosia</taxon>
    </lineage>
</organism>
<keyword evidence="1" id="KW-0805">Transcription regulation</keyword>
<evidence type="ECO:0000259" key="3">
    <source>
        <dbReference type="SMART" id="SM01043"/>
    </source>
</evidence>
<name>A0A7X3FSU0_9HYPH</name>
<evidence type="ECO:0000313" key="4">
    <source>
        <dbReference type="EMBL" id="MVT00095.1"/>
    </source>
</evidence>
<dbReference type="Gene3D" id="1.25.40.10">
    <property type="entry name" value="Tetratricopeptide repeat domain"/>
    <property type="match status" value="1"/>
</dbReference>
<reference evidence="4 5" key="1">
    <citation type="submission" date="2019-12" db="EMBL/GenBank/DDBJ databases">
        <title>Devosia maris sp. nov., isolated from the deep seawater.</title>
        <authorList>
            <person name="Liu Y."/>
        </authorList>
    </citation>
    <scope>NUCLEOTIDE SEQUENCE [LARGE SCALE GENOMIC DNA]</scope>
    <source>
        <strain evidence="4 5">L53-10-65</strain>
    </source>
</reference>
<dbReference type="InterPro" id="IPR051677">
    <property type="entry name" value="AfsR-DnrI-RedD_regulator"/>
</dbReference>
<dbReference type="GO" id="GO:0003677">
    <property type="term" value="F:DNA binding"/>
    <property type="evidence" value="ECO:0007669"/>
    <property type="project" value="TreeGrafter"/>
</dbReference>
<dbReference type="InterPro" id="IPR011990">
    <property type="entry name" value="TPR-like_helical_dom_sf"/>
</dbReference>
<keyword evidence="5" id="KW-1185">Reference proteome</keyword>
<evidence type="ECO:0000256" key="1">
    <source>
        <dbReference type="ARBA" id="ARBA00023015"/>
    </source>
</evidence>
<gene>
    <name evidence="4" type="ORF">GO014_13775</name>
</gene>
<dbReference type="PANTHER" id="PTHR35807:SF1">
    <property type="entry name" value="TRANSCRIPTIONAL REGULATOR REDD"/>
    <property type="match status" value="1"/>
</dbReference>
<proteinExistence type="predicted"/>
<dbReference type="InterPro" id="IPR036388">
    <property type="entry name" value="WH-like_DNA-bd_sf"/>
</dbReference>
<dbReference type="SUPFAM" id="SSF48452">
    <property type="entry name" value="TPR-like"/>
    <property type="match status" value="1"/>
</dbReference>
<dbReference type="AlphaFoldDB" id="A0A7X3FSU0"/>
<evidence type="ECO:0000256" key="2">
    <source>
        <dbReference type="ARBA" id="ARBA00023163"/>
    </source>
</evidence>
<dbReference type="Pfam" id="PF03704">
    <property type="entry name" value="BTAD"/>
    <property type="match status" value="1"/>
</dbReference>
<dbReference type="InterPro" id="IPR005158">
    <property type="entry name" value="BTAD"/>
</dbReference>
<sequence>MRSGQDQSKLYVVIHSWGKIGSPRTEHDCAKKGWRAQMSTQAPHHTTVRLLGPCCLLVGNNLAQGVPASFFRIAAYLILSPPEQVQARGRLAALFWPNADDGKAAANLRQAVARIRHVQEENGFTLIQANNSTLHLAPSDDVYCDLIELSRHIEGDVVLNPLQLSRIYGGELLANQDSGGQEFEDWLSSKRNELLLHAVDGIALGMRPGTRFSQAERSICARRLLELDPYREDAVCVLMEEAAERRHYARVKELYTSMRSVLSNELGVEPSPETRALYTNLMEMVR</sequence>
<dbReference type="SMART" id="SM01043">
    <property type="entry name" value="BTAD"/>
    <property type="match status" value="1"/>
</dbReference>
<dbReference type="Proteomes" id="UP000438106">
    <property type="component" value="Unassembled WGS sequence"/>
</dbReference>
<dbReference type="PANTHER" id="PTHR35807">
    <property type="entry name" value="TRANSCRIPTIONAL REGULATOR REDD-RELATED"/>
    <property type="match status" value="1"/>
</dbReference>